<protein>
    <submittedName>
        <fullName evidence="1">DUF4089 domain-containing protein</fullName>
    </submittedName>
</protein>
<dbReference type="Pfam" id="PF13318">
    <property type="entry name" value="AtzG-like"/>
    <property type="match status" value="1"/>
</dbReference>
<reference evidence="1 2" key="1">
    <citation type="submission" date="2020-03" db="EMBL/GenBank/DDBJ databases">
        <title>Roseomonas stagni sp. nov., isolated from pond water in Japan.</title>
        <authorList>
            <person name="Furuhata K."/>
            <person name="Miyamoto H."/>
            <person name="Goto K."/>
        </authorList>
    </citation>
    <scope>NUCLEOTIDE SEQUENCE [LARGE SCALE GENOMIC DNA]</scope>
    <source>
        <strain evidence="1 2">PeD5</strain>
    </source>
</reference>
<comment type="caution">
    <text evidence="1">The sequence shown here is derived from an EMBL/GenBank/DDBJ whole genome shotgun (WGS) entry which is preliminary data.</text>
</comment>
<dbReference type="InterPro" id="IPR025148">
    <property type="entry name" value="AtzG-like"/>
</dbReference>
<keyword evidence="2" id="KW-1185">Reference proteome</keyword>
<sequence>MSDAEIEAHARATAALIGLPIAPHQMPGVIAGLKVAAAAAALIERVPLTEADEAAPVFRP</sequence>
<gene>
    <name evidence="1" type="ORF">G3576_19075</name>
</gene>
<organism evidence="1 2">
    <name type="scientific">Falsiroseomonas algicola</name>
    <dbReference type="NCBI Taxonomy" id="2716930"/>
    <lineage>
        <taxon>Bacteria</taxon>
        <taxon>Pseudomonadati</taxon>
        <taxon>Pseudomonadota</taxon>
        <taxon>Alphaproteobacteria</taxon>
        <taxon>Acetobacterales</taxon>
        <taxon>Roseomonadaceae</taxon>
        <taxon>Falsiroseomonas</taxon>
    </lineage>
</organism>
<proteinExistence type="predicted"/>
<accession>A0A6M1LP35</accession>
<evidence type="ECO:0000313" key="1">
    <source>
        <dbReference type="EMBL" id="NGM22130.1"/>
    </source>
</evidence>
<name>A0A6M1LP35_9PROT</name>
<evidence type="ECO:0000313" key="2">
    <source>
        <dbReference type="Proteomes" id="UP000475385"/>
    </source>
</evidence>
<dbReference type="AlphaFoldDB" id="A0A6M1LP35"/>
<dbReference type="RefSeq" id="WP_164696035.1">
    <property type="nucleotide sequence ID" value="NZ_JAAIKB010000008.1"/>
</dbReference>
<dbReference type="EMBL" id="JAAIKB010000008">
    <property type="protein sequence ID" value="NGM22130.1"/>
    <property type="molecule type" value="Genomic_DNA"/>
</dbReference>
<dbReference type="Proteomes" id="UP000475385">
    <property type="component" value="Unassembled WGS sequence"/>
</dbReference>